<keyword evidence="1" id="KW-1133">Transmembrane helix</keyword>
<sequence length="170" mass="18631">MVHSCAYISIHIYIVTNCVVLVALAACKTVFILPAYTHLNSPFRSSSRYSAAARVHITARRRPFNDTDISSGLLHAAIRNVGSLIVDRRSRPCEIAGTRSATARFRRDFKGLGSNDISSCKASRWLLRLIRPAQEGQSARRAASNLPCGRDDGAACCFLFLPVQSLLVPI</sequence>
<keyword evidence="3" id="KW-1185">Reference proteome</keyword>
<reference evidence="2 3" key="1">
    <citation type="journal article" date="2016" name="Mol. Biol. Evol.">
        <title>Comparative Genomics of Early-Diverging Mushroom-Forming Fungi Provides Insights into the Origins of Lignocellulose Decay Capabilities.</title>
        <authorList>
            <person name="Nagy L.G."/>
            <person name="Riley R."/>
            <person name="Tritt A."/>
            <person name="Adam C."/>
            <person name="Daum C."/>
            <person name="Floudas D."/>
            <person name="Sun H."/>
            <person name="Yadav J.S."/>
            <person name="Pangilinan J."/>
            <person name="Larsson K.H."/>
            <person name="Matsuura K."/>
            <person name="Barry K."/>
            <person name="Labutti K."/>
            <person name="Kuo R."/>
            <person name="Ohm R.A."/>
            <person name="Bhattacharya S.S."/>
            <person name="Shirouzu T."/>
            <person name="Yoshinaga Y."/>
            <person name="Martin F.M."/>
            <person name="Grigoriev I.V."/>
            <person name="Hibbett D.S."/>
        </authorList>
    </citation>
    <scope>NUCLEOTIDE SEQUENCE [LARGE SCALE GENOMIC DNA]</scope>
    <source>
        <strain evidence="2 3">93-53</strain>
    </source>
</reference>
<dbReference type="RefSeq" id="XP_040768161.1">
    <property type="nucleotide sequence ID" value="XM_040902407.1"/>
</dbReference>
<protein>
    <submittedName>
        <fullName evidence="2">Uncharacterized protein</fullName>
    </submittedName>
</protein>
<dbReference type="EMBL" id="KV427609">
    <property type="protein sequence ID" value="KZT10421.1"/>
    <property type="molecule type" value="Genomic_DNA"/>
</dbReference>
<accession>A0A165GJ37</accession>
<evidence type="ECO:0000313" key="2">
    <source>
        <dbReference type="EMBL" id="KZT10421.1"/>
    </source>
</evidence>
<dbReference type="InParanoid" id="A0A165GJ37"/>
<dbReference type="GeneID" id="63819438"/>
<evidence type="ECO:0000256" key="1">
    <source>
        <dbReference type="SAM" id="Phobius"/>
    </source>
</evidence>
<dbReference type="Proteomes" id="UP000076871">
    <property type="component" value="Unassembled WGS sequence"/>
</dbReference>
<evidence type="ECO:0000313" key="3">
    <source>
        <dbReference type="Proteomes" id="UP000076871"/>
    </source>
</evidence>
<name>A0A165GJ37_9APHY</name>
<keyword evidence="1" id="KW-0812">Transmembrane</keyword>
<gene>
    <name evidence="2" type="ORF">LAESUDRAFT_425074</name>
</gene>
<proteinExistence type="predicted"/>
<keyword evidence="1" id="KW-0472">Membrane</keyword>
<dbReference type="AlphaFoldDB" id="A0A165GJ37"/>
<feature type="transmembrane region" description="Helical" evidence="1">
    <location>
        <begin position="12"/>
        <end position="36"/>
    </location>
</feature>
<organism evidence="2 3">
    <name type="scientific">Laetiporus sulphureus 93-53</name>
    <dbReference type="NCBI Taxonomy" id="1314785"/>
    <lineage>
        <taxon>Eukaryota</taxon>
        <taxon>Fungi</taxon>
        <taxon>Dikarya</taxon>
        <taxon>Basidiomycota</taxon>
        <taxon>Agaricomycotina</taxon>
        <taxon>Agaricomycetes</taxon>
        <taxon>Polyporales</taxon>
        <taxon>Laetiporus</taxon>
    </lineage>
</organism>